<dbReference type="RefSeq" id="WP_311503413.1">
    <property type="nucleotide sequence ID" value="NZ_JAVRHK010000007.1"/>
</dbReference>
<comment type="caution">
    <text evidence="3">The sequence shown here is derived from an EMBL/GenBank/DDBJ whole genome shotgun (WGS) entry which is preliminary data.</text>
</comment>
<keyword evidence="4" id="KW-1185">Reference proteome</keyword>
<accession>A0ABU3D7U0</accession>
<sequence>MKKLLYILLLSLSFTGCSPEEAATCFNSAGDIVKDEVEVAVFDEIIVYERVKLFIQQGPEQKVVIETGENLRNEVSVDVENGRLNIRNNNSCNLFRDYEITKVYVTVPDLTWLQNSSGSTVESIGVLKFENLWLRSFNQEEDPDILTVGDFKLNLDVENLRITNDQYSNYFLSGKVENINAFFAAGDGRLEAENLIVQHYDIFHRGTNKMILNPQQSIIGEIRSFGDVICVNRPSVVNVEEFYKGKLIFPPTPEGGF</sequence>
<evidence type="ECO:0000313" key="4">
    <source>
        <dbReference type="Proteomes" id="UP001262582"/>
    </source>
</evidence>
<gene>
    <name evidence="3" type="ORF">RM539_10815</name>
</gene>
<feature type="domain" description="Putative auto-transporter adhesin head GIN" evidence="2">
    <location>
        <begin position="42"/>
        <end position="234"/>
    </location>
</feature>
<feature type="chain" id="PRO_5046825542" evidence="1">
    <location>
        <begin position="23"/>
        <end position="257"/>
    </location>
</feature>
<dbReference type="Gene3D" id="2.160.20.120">
    <property type="match status" value="1"/>
</dbReference>
<feature type="signal peptide" evidence="1">
    <location>
        <begin position="1"/>
        <end position="22"/>
    </location>
</feature>
<evidence type="ECO:0000313" key="3">
    <source>
        <dbReference type="EMBL" id="MDT0677073.1"/>
    </source>
</evidence>
<proteinExistence type="predicted"/>
<dbReference type="EMBL" id="JAVRHK010000007">
    <property type="protein sequence ID" value="MDT0677073.1"/>
    <property type="molecule type" value="Genomic_DNA"/>
</dbReference>
<keyword evidence="1" id="KW-0732">Signal</keyword>
<organism evidence="3 4">
    <name type="scientific">Autumnicola musiva</name>
    <dbReference type="NCBI Taxonomy" id="3075589"/>
    <lineage>
        <taxon>Bacteria</taxon>
        <taxon>Pseudomonadati</taxon>
        <taxon>Bacteroidota</taxon>
        <taxon>Flavobacteriia</taxon>
        <taxon>Flavobacteriales</taxon>
        <taxon>Flavobacteriaceae</taxon>
        <taxon>Autumnicola</taxon>
    </lineage>
</organism>
<dbReference type="PROSITE" id="PS51257">
    <property type="entry name" value="PROKAR_LIPOPROTEIN"/>
    <property type="match status" value="1"/>
</dbReference>
<evidence type="ECO:0000256" key="1">
    <source>
        <dbReference type="SAM" id="SignalP"/>
    </source>
</evidence>
<dbReference type="Proteomes" id="UP001262582">
    <property type="component" value="Unassembled WGS sequence"/>
</dbReference>
<protein>
    <submittedName>
        <fullName evidence="3">Head GIN domain-containing protein</fullName>
    </submittedName>
</protein>
<evidence type="ECO:0000259" key="2">
    <source>
        <dbReference type="Pfam" id="PF10988"/>
    </source>
</evidence>
<dbReference type="InterPro" id="IPR021255">
    <property type="entry name" value="DUF2807"/>
</dbReference>
<dbReference type="Pfam" id="PF10988">
    <property type="entry name" value="DUF2807"/>
    <property type="match status" value="1"/>
</dbReference>
<name>A0ABU3D7U0_9FLAO</name>
<reference evidence="3 4" key="1">
    <citation type="submission" date="2023-09" db="EMBL/GenBank/DDBJ databases">
        <authorList>
            <person name="Rey-Velasco X."/>
        </authorList>
    </citation>
    <scope>NUCLEOTIDE SEQUENCE [LARGE SCALE GENOMIC DNA]</scope>
    <source>
        <strain evidence="3 4">F117</strain>
    </source>
</reference>